<dbReference type="InterPro" id="IPR052893">
    <property type="entry name" value="TCS_response_regulator"/>
</dbReference>
<feature type="domain" description="Response regulatory" evidence="2">
    <location>
        <begin position="1"/>
        <end position="122"/>
    </location>
</feature>
<feature type="modified residue" description="4-aspartylphosphate" evidence="1">
    <location>
        <position position="55"/>
    </location>
</feature>
<dbReference type="HOGENOM" id="CLU_000445_69_17_6"/>
<dbReference type="PANTHER" id="PTHR44520">
    <property type="entry name" value="RESPONSE REGULATOR RCP1-RELATED"/>
    <property type="match status" value="1"/>
</dbReference>
<evidence type="ECO:0000313" key="3">
    <source>
        <dbReference type="EMBL" id="AEP31451.1"/>
    </source>
</evidence>
<organism evidence="3 4">
    <name type="scientific">Glaciecola nitratireducens (strain JCM 12485 / KCTC 12276 / FR1064)</name>
    <dbReference type="NCBI Taxonomy" id="1085623"/>
    <lineage>
        <taxon>Bacteria</taxon>
        <taxon>Pseudomonadati</taxon>
        <taxon>Pseudomonadota</taxon>
        <taxon>Gammaproteobacteria</taxon>
        <taxon>Alteromonadales</taxon>
        <taxon>Alteromonadaceae</taxon>
        <taxon>Brumicola</taxon>
    </lineage>
</organism>
<dbReference type="InterPro" id="IPR001789">
    <property type="entry name" value="Sig_transdc_resp-reg_receiver"/>
</dbReference>
<keyword evidence="1" id="KW-0597">Phosphoprotein</keyword>
<proteinExistence type="predicted"/>
<dbReference type="GO" id="GO:0000160">
    <property type="term" value="P:phosphorelay signal transduction system"/>
    <property type="evidence" value="ECO:0007669"/>
    <property type="project" value="InterPro"/>
</dbReference>
<dbReference type="Gene3D" id="3.40.50.2300">
    <property type="match status" value="1"/>
</dbReference>
<dbReference type="SUPFAM" id="SSF52172">
    <property type="entry name" value="CheY-like"/>
    <property type="match status" value="1"/>
</dbReference>
<evidence type="ECO:0000313" key="4">
    <source>
        <dbReference type="Proteomes" id="UP000009282"/>
    </source>
</evidence>
<dbReference type="Pfam" id="PF00072">
    <property type="entry name" value="Response_reg"/>
    <property type="match status" value="1"/>
</dbReference>
<gene>
    <name evidence="3" type="ordered locus">GNIT_3357</name>
</gene>
<evidence type="ECO:0000259" key="2">
    <source>
        <dbReference type="PROSITE" id="PS50110"/>
    </source>
</evidence>
<dbReference type="InterPro" id="IPR011006">
    <property type="entry name" value="CheY-like_superfamily"/>
</dbReference>
<dbReference type="CDD" id="cd17557">
    <property type="entry name" value="REC_Rcp-like"/>
    <property type="match status" value="1"/>
</dbReference>
<protein>
    <submittedName>
        <fullName evidence="3">Response regulator receiver protein</fullName>
    </submittedName>
</protein>
<evidence type="ECO:0000256" key="1">
    <source>
        <dbReference type="PROSITE-ProRule" id="PRU00169"/>
    </source>
</evidence>
<reference evidence="3 4" key="1">
    <citation type="journal article" date="2011" name="J. Bacteriol.">
        <title>Complete genome sequence of seawater bacterium Glaciecola nitratireducens FR1064T.</title>
        <authorList>
            <person name="Bian F."/>
            <person name="Qin Q.L."/>
            <person name="Xie B.B."/>
            <person name="Shu Y.L."/>
            <person name="Zhang X.Y."/>
            <person name="Yu Y."/>
            <person name="Chen B."/>
            <person name="Chen X.L."/>
            <person name="Zhou B.C."/>
            <person name="Zhang Y.Z."/>
        </authorList>
    </citation>
    <scope>NUCLEOTIDE SEQUENCE [LARGE SCALE GENOMIC DNA]</scope>
    <source>
        <strain evidence="4">JCM 12485 / KCTC 12276 / FR1064</strain>
    </source>
</reference>
<dbReference type="eggNOG" id="COG0745">
    <property type="taxonomic scope" value="Bacteria"/>
</dbReference>
<dbReference type="PANTHER" id="PTHR44520:SF2">
    <property type="entry name" value="RESPONSE REGULATOR RCP1"/>
    <property type="match status" value="1"/>
</dbReference>
<dbReference type="STRING" id="1085623.GNIT_3357"/>
<sequence>MLVEDNHSDQVMVERALEDGKIACDLTILPNGQKALESLRDMLLSDSLPDLVLMDINMPVMDGKQTLQEIRADLELKHLPVVMLTTSNREKDVIESYRLGVNAYLTKPVLDSQFIKTIQQLENFWFELVVLPNKIK</sequence>
<dbReference type="Proteomes" id="UP000009282">
    <property type="component" value="Chromosome"/>
</dbReference>
<keyword evidence="4" id="KW-1185">Reference proteome</keyword>
<dbReference type="EMBL" id="CP003060">
    <property type="protein sequence ID" value="AEP31451.1"/>
    <property type="molecule type" value="Genomic_DNA"/>
</dbReference>
<name>G4QN32_GLANF</name>
<dbReference type="KEGG" id="gni:GNIT_3357"/>
<dbReference type="SMART" id="SM00448">
    <property type="entry name" value="REC"/>
    <property type="match status" value="1"/>
</dbReference>
<dbReference type="AlphaFoldDB" id="G4QN32"/>
<accession>G4QN32</accession>
<dbReference type="PROSITE" id="PS50110">
    <property type="entry name" value="RESPONSE_REGULATORY"/>
    <property type="match status" value="1"/>
</dbReference>